<comment type="caution">
    <text evidence="5">The sequence shown here is derived from an EMBL/GenBank/DDBJ whole genome shotgun (WGS) entry which is preliminary data.</text>
</comment>
<gene>
    <name evidence="5" type="ORF">L9F63_007585</name>
</gene>
<dbReference type="GO" id="GO:0005576">
    <property type="term" value="C:extracellular region"/>
    <property type="evidence" value="ECO:0007669"/>
    <property type="project" value="UniProtKB-SubCell"/>
</dbReference>
<organism evidence="5 6">
    <name type="scientific">Diploptera punctata</name>
    <name type="common">Pacific beetle cockroach</name>
    <dbReference type="NCBI Taxonomy" id="6984"/>
    <lineage>
        <taxon>Eukaryota</taxon>
        <taxon>Metazoa</taxon>
        <taxon>Ecdysozoa</taxon>
        <taxon>Arthropoda</taxon>
        <taxon>Hexapoda</taxon>
        <taxon>Insecta</taxon>
        <taxon>Pterygota</taxon>
        <taxon>Neoptera</taxon>
        <taxon>Polyneoptera</taxon>
        <taxon>Dictyoptera</taxon>
        <taxon>Blattodea</taxon>
        <taxon>Blaberoidea</taxon>
        <taxon>Blaberidae</taxon>
        <taxon>Diplopterinae</taxon>
        <taxon>Diploptera</taxon>
    </lineage>
</organism>
<feature type="signal peptide" evidence="4">
    <location>
        <begin position="1"/>
        <end position="24"/>
    </location>
</feature>
<dbReference type="SMART" id="SM00708">
    <property type="entry name" value="PhBP"/>
    <property type="match status" value="1"/>
</dbReference>
<evidence type="ECO:0000256" key="1">
    <source>
        <dbReference type="ARBA" id="ARBA00004613"/>
    </source>
</evidence>
<protein>
    <submittedName>
        <fullName evidence="5">Uncharacterized protein</fullName>
    </submittedName>
</protein>
<dbReference type="Pfam" id="PF01395">
    <property type="entry name" value="PBP_GOBP"/>
    <property type="match status" value="1"/>
</dbReference>
<evidence type="ECO:0000313" key="6">
    <source>
        <dbReference type="Proteomes" id="UP001233999"/>
    </source>
</evidence>
<dbReference type="Gene3D" id="1.10.238.20">
    <property type="entry name" value="Pheromone/general odorant binding protein domain"/>
    <property type="match status" value="1"/>
</dbReference>
<dbReference type="EMBL" id="JASPKZ010009831">
    <property type="protein sequence ID" value="KAJ9575544.1"/>
    <property type="molecule type" value="Genomic_DNA"/>
</dbReference>
<keyword evidence="4" id="KW-0732">Signal</keyword>
<dbReference type="GO" id="GO:0007608">
    <property type="term" value="P:sensory perception of smell"/>
    <property type="evidence" value="ECO:0007669"/>
    <property type="project" value="TreeGrafter"/>
</dbReference>
<keyword evidence="3" id="KW-0964">Secreted</keyword>
<dbReference type="InterPro" id="IPR006170">
    <property type="entry name" value="PBP/GOBP"/>
</dbReference>
<dbReference type="PANTHER" id="PTHR21364:SF2">
    <property type="entry name" value="GENERAL ODORANT-BINDING PROTEIN 19A"/>
    <property type="match status" value="1"/>
</dbReference>
<proteinExistence type="inferred from homology"/>
<dbReference type="GO" id="GO:0005549">
    <property type="term" value="F:odorant binding"/>
    <property type="evidence" value="ECO:0007669"/>
    <property type="project" value="InterPro"/>
</dbReference>
<comment type="similarity">
    <text evidence="2">Belongs to the PBP/GOBP family.</text>
</comment>
<dbReference type="GO" id="GO:0042048">
    <property type="term" value="P:olfactory behavior"/>
    <property type="evidence" value="ECO:0007669"/>
    <property type="project" value="TreeGrafter"/>
</dbReference>
<feature type="chain" id="PRO_5042116908" evidence="4">
    <location>
        <begin position="25"/>
        <end position="146"/>
    </location>
</feature>
<evidence type="ECO:0000256" key="2">
    <source>
        <dbReference type="ARBA" id="ARBA00008098"/>
    </source>
</evidence>
<evidence type="ECO:0000256" key="4">
    <source>
        <dbReference type="SAM" id="SignalP"/>
    </source>
</evidence>
<dbReference type="AlphaFoldDB" id="A0AAD7Z7T9"/>
<sequence length="146" mass="16093">MEPRIVSTLCVLLVLCACARESYAAMTMAQVKQAMGMLRKSCQGKNDVTTEMVEGLQQGNFPDEKGLKCYTKCIMGMMQSLKKGRYVPDAAIAQAKMMLPDDIKGRVIASMDNCRNSGDGIEDLCEMAYAVTKCVYTSDPEAFFFP</sequence>
<dbReference type="PROSITE" id="PS51257">
    <property type="entry name" value="PROKAR_LIPOPROTEIN"/>
    <property type="match status" value="1"/>
</dbReference>
<evidence type="ECO:0000256" key="3">
    <source>
        <dbReference type="ARBA" id="ARBA00022525"/>
    </source>
</evidence>
<evidence type="ECO:0000313" key="5">
    <source>
        <dbReference type="EMBL" id="KAJ9575544.1"/>
    </source>
</evidence>
<dbReference type="PANTHER" id="PTHR21364">
    <property type="entry name" value="GENERAL ODORANT-BINDING PROTEIN 19A"/>
    <property type="match status" value="1"/>
</dbReference>
<accession>A0AAD7Z7T9</accession>
<dbReference type="InterPro" id="IPR036728">
    <property type="entry name" value="PBP_GOBP_sf"/>
</dbReference>
<dbReference type="SUPFAM" id="SSF47565">
    <property type="entry name" value="Insect pheromone/odorant-binding proteins"/>
    <property type="match status" value="1"/>
</dbReference>
<dbReference type="Proteomes" id="UP001233999">
    <property type="component" value="Unassembled WGS sequence"/>
</dbReference>
<reference evidence="5" key="2">
    <citation type="submission" date="2023-05" db="EMBL/GenBank/DDBJ databases">
        <authorList>
            <person name="Fouks B."/>
        </authorList>
    </citation>
    <scope>NUCLEOTIDE SEQUENCE</scope>
    <source>
        <strain evidence="5">Stay&amp;Tobe</strain>
        <tissue evidence="5">Testes</tissue>
    </source>
</reference>
<dbReference type="FunFam" id="1.10.238.20:FF:000001">
    <property type="entry name" value="General odorant-binding protein lush"/>
    <property type="match status" value="1"/>
</dbReference>
<name>A0AAD7Z7T9_DIPPU</name>
<dbReference type="GO" id="GO:0035275">
    <property type="term" value="F:dibutyl phthalate binding"/>
    <property type="evidence" value="ECO:0007669"/>
    <property type="project" value="TreeGrafter"/>
</dbReference>
<dbReference type="CDD" id="cd23992">
    <property type="entry name" value="PBP_GOBP"/>
    <property type="match status" value="1"/>
</dbReference>
<keyword evidence="6" id="KW-1185">Reference proteome</keyword>
<reference evidence="5" key="1">
    <citation type="journal article" date="2023" name="IScience">
        <title>Live-bearing cockroach genome reveals convergent evolutionary mechanisms linked to viviparity in insects and beyond.</title>
        <authorList>
            <person name="Fouks B."/>
            <person name="Harrison M.C."/>
            <person name="Mikhailova A.A."/>
            <person name="Marchal E."/>
            <person name="English S."/>
            <person name="Carruthers M."/>
            <person name="Jennings E.C."/>
            <person name="Chiamaka E.L."/>
            <person name="Frigard R.A."/>
            <person name="Pippel M."/>
            <person name="Attardo G.M."/>
            <person name="Benoit J.B."/>
            <person name="Bornberg-Bauer E."/>
            <person name="Tobe S.S."/>
        </authorList>
    </citation>
    <scope>NUCLEOTIDE SEQUENCE</scope>
    <source>
        <strain evidence="5">Stay&amp;Tobe</strain>
    </source>
</reference>
<comment type="subcellular location">
    <subcellularLocation>
        <location evidence="1">Secreted</location>
    </subcellularLocation>
</comment>